<evidence type="ECO:0000256" key="5">
    <source>
        <dbReference type="ARBA" id="ARBA00022977"/>
    </source>
</evidence>
<comment type="catalytic activity">
    <reaction evidence="6 9">
        <text>4-methyl-5-(2-phosphooxyethyl)-thiazole + 4-amino-2-methyl-5-(diphosphooxymethyl)pyrimidine + H(+) = thiamine phosphate + diphosphate</text>
        <dbReference type="Rhea" id="RHEA:22328"/>
        <dbReference type="ChEBI" id="CHEBI:15378"/>
        <dbReference type="ChEBI" id="CHEBI:33019"/>
        <dbReference type="ChEBI" id="CHEBI:37575"/>
        <dbReference type="ChEBI" id="CHEBI:57841"/>
        <dbReference type="ChEBI" id="CHEBI:58296"/>
        <dbReference type="EC" id="2.5.1.3"/>
    </reaction>
</comment>
<evidence type="ECO:0000256" key="9">
    <source>
        <dbReference type="HAMAP-Rule" id="MF_00097"/>
    </source>
</evidence>
<dbReference type="RefSeq" id="WP_241712495.1">
    <property type="nucleotide sequence ID" value="NZ_JALBUF010000002.1"/>
</dbReference>
<evidence type="ECO:0000256" key="8">
    <source>
        <dbReference type="ARBA" id="ARBA00047883"/>
    </source>
</evidence>
<proteinExistence type="inferred from homology"/>
<evidence type="ECO:0000256" key="2">
    <source>
        <dbReference type="ARBA" id="ARBA00022679"/>
    </source>
</evidence>
<dbReference type="InterPro" id="IPR022998">
    <property type="entry name" value="ThiamineP_synth_TenI"/>
</dbReference>
<comment type="cofactor">
    <cofactor evidence="9">
        <name>Mg(2+)</name>
        <dbReference type="ChEBI" id="CHEBI:18420"/>
    </cofactor>
    <text evidence="9">Binds 1 Mg(2+) ion per subunit.</text>
</comment>
<keyword evidence="11" id="KW-0413">Isomerase</keyword>
<reference evidence="11" key="1">
    <citation type="submission" date="2022-03" db="EMBL/GenBank/DDBJ databases">
        <title>Draft Genome Sequence of Firmicute Strain S0AB, a Heterotrophic Iron/Sulfur-Oxidizing Extreme Acidophile.</title>
        <authorList>
            <person name="Vergara E."/>
            <person name="Pakostova E."/>
            <person name="Johnson D.B."/>
            <person name="Holmes D.S."/>
        </authorList>
    </citation>
    <scope>NUCLEOTIDE SEQUENCE</scope>
    <source>
        <strain evidence="11">S0AB</strain>
    </source>
</reference>
<feature type="binding site" evidence="9">
    <location>
        <position position="69"/>
    </location>
    <ligand>
        <name>Mg(2+)</name>
        <dbReference type="ChEBI" id="CHEBI:18420"/>
    </ligand>
</feature>
<keyword evidence="12" id="KW-1185">Reference proteome</keyword>
<dbReference type="GO" id="GO:0000287">
    <property type="term" value="F:magnesium ion binding"/>
    <property type="evidence" value="ECO:0007669"/>
    <property type="project" value="UniProtKB-UniRule"/>
</dbReference>
<feature type="binding site" evidence="9">
    <location>
        <position position="110"/>
    </location>
    <ligand>
        <name>4-amino-2-methyl-5-(diphosphooxymethyl)pyrimidine</name>
        <dbReference type="ChEBI" id="CHEBI:57841"/>
    </ligand>
</feature>
<dbReference type="GO" id="GO:0009228">
    <property type="term" value="P:thiamine biosynthetic process"/>
    <property type="evidence" value="ECO:0007669"/>
    <property type="project" value="UniProtKB-KW"/>
</dbReference>
<keyword evidence="5 9" id="KW-0784">Thiamine biosynthesis</keyword>
<organism evidence="11 12">
    <name type="scientific">Sulfoacidibacillus ferrooxidans</name>
    <dbReference type="NCBI Taxonomy" id="2005001"/>
    <lineage>
        <taxon>Bacteria</taxon>
        <taxon>Bacillati</taxon>
        <taxon>Bacillota</taxon>
        <taxon>Bacilli</taxon>
        <taxon>Bacillales</taxon>
        <taxon>Alicyclobacillaceae</taxon>
        <taxon>Sulfoacidibacillus</taxon>
    </lineage>
</organism>
<dbReference type="GO" id="GO:0009229">
    <property type="term" value="P:thiamine diphosphate biosynthetic process"/>
    <property type="evidence" value="ECO:0007669"/>
    <property type="project" value="UniProtKB-UniRule"/>
</dbReference>
<comment type="caution">
    <text evidence="9">Lacks conserved residue(s) required for the propagation of feature annotation.</text>
</comment>
<sequence length="228" mass="24665">MQAVLHVISDRKRHVHPLFDALLESARGGADIIQIREKKAPSLETFDLCASLVASCTKERLATQLFVNDRVDIALSLPTAGIHLAAKSLPLEQVLKLREQTLWKGHIGCSVHSVEEALQAQERGADYVTFGHIFASSSHIGLPPKGVYALARVVDALSIPVIAIGGIDATNVQSVLASKCSGIAVISAVLASDQPKQTTQHIKKLMLQSTIEVKIPWFKESLPLETNL</sequence>
<evidence type="ECO:0000256" key="1">
    <source>
        <dbReference type="ARBA" id="ARBA00005165"/>
    </source>
</evidence>
<feature type="domain" description="Thiamine phosphate synthase/TenI" evidence="10">
    <location>
        <begin position="5"/>
        <end position="189"/>
    </location>
</feature>
<comment type="catalytic activity">
    <reaction evidence="7 9">
        <text>2-(2-carboxy-4-methylthiazol-5-yl)ethyl phosphate + 4-amino-2-methyl-5-(diphosphooxymethyl)pyrimidine + 2 H(+) = thiamine phosphate + CO2 + diphosphate</text>
        <dbReference type="Rhea" id="RHEA:47848"/>
        <dbReference type="ChEBI" id="CHEBI:15378"/>
        <dbReference type="ChEBI" id="CHEBI:16526"/>
        <dbReference type="ChEBI" id="CHEBI:33019"/>
        <dbReference type="ChEBI" id="CHEBI:37575"/>
        <dbReference type="ChEBI" id="CHEBI:57841"/>
        <dbReference type="ChEBI" id="CHEBI:62890"/>
        <dbReference type="EC" id="2.5.1.3"/>
    </reaction>
</comment>
<keyword evidence="3 9" id="KW-0479">Metal-binding</keyword>
<dbReference type="InterPro" id="IPR013785">
    <property type="entry name" value="Aldolase_TIM"/>
</dbReference>
<dbReference type="SUPFAM" id="SSF51391">
    <property type="entry name" value="Thiamin phosphate synthase"/>
    <property type="match status" value="1"/>
</dbReference>
<gene>
    <name evidence="11" type="primary">tenI</name>
    <name evidence="9" type="synonym">thiE</name>
    <name evidence="11" type="ORF">MM817_01168</name>
</gene>
<dbReference type="GO" id="GO:0005737">
    <property type="term" value="C:cytoplasm"/>
    <property type="evidence" value="ECO:0007669"/>
    <property type="project" value="TreeGrafter"/>
</dbReference>
<dbReference type="Proteomes" id="UP001139263">
    <property type="component" value="Unassembled WGS sequence"/>
</dbReference>
<dbReference type="HAMAP" id="MF_00097">
    <property type="entry name" value="TMP_synthase"/>
    <property type="match status" value="1"/>
</dbReference>
<feature type="binding site" evidence="9">
    <location>
        <position position="166"/>
    </location>
    <ligand>
        <name>2-[(2R,5Z)-2-carboxy-4-methylthiazol-5(2H)-ylidene]ethyl phosphate</name>
        <dbReference type="ChEBI" id="CHEBI:62899"/>
    </ligand>
</feature>
<evidence type="ECO:0000256" key="6">
    <source>
        <dbReference type="ARBA" id="ARBA00047334"/>
    </source>
</evidence>
<evidence type="ECO:0000313" key="11">
    <source>
        <dbReference type="EMBL" id="MCI0182899.1"/>
    </source>
</evidence>
<dbReference type="PANTHER" id="PTHR20857">
    <property type="entry name" value="THIAMINE-PHOSPHATE PYROPHOSPHORYLASE"/>
    <property type="match status" value="1"/>
</dbReference>
<feature type="binding site" evidence="9">
    <location>
        <begin position="186"/>
        <end position="187"/>
    </location>
    <ligand>
        <name>2-[(2R,5Z)-2-carboxy-4-methylthiazol-5(2H)-ylidene]ethyl phosphate</name>
        <dbReference type="ChEBI" id="CHEBI:62899"/>
    </ligand>
</feature>
<keyword evidence="2 9" id="KW-0808">Transferase</keyword>
<evidence type="ECO:0000313" key="12">
    <source>
        <dbReference type="Proteomes" id="UP001139263"/>
    </source>
</evidence>
<dbReference type="Pfam" id="PF02581">
    <property type="entry name" value="TMP-TENI"/>
    <property type="match status" value="1"/>
</dbReference>
<dbReference type="GO" id="GO:0004789">
    <property type="term" value="F:thiamine-phosphate diphosphorylase activity"/>
    <property type="evidence" value="ECO:0007669"/>
    <property type="project" value="UniProtKB-UniRule"/>
</dbReference>
<dbReference type="CDD" id="cd00564">
    <property type="entry name" value="TMP_TenI"/>
    <property type="match status" value="1"/>
</dbReference>
<dbReference type="EMBL" id="JALBUF010000002">
    <property type="protein sequence ID" value="MCI0182899.1"/>
    <property type="molecule type" value="Genomic_DNA"/>
</dbReference>
<dbReference type="AlphaFoldDB" id="A0A9X1V8J5"/>
<dbReference type="EC" id="2.5.1.3" evidence="9"/>
<name>A0A9X1V8J5_9BACL</name>
<dbReference type="InterPro" id="IPR034291">
    <property type="entry name" value="TMP_synthase"/>
</dbReference>
<dbReference type="Gene3D" id="3.20.20.70">
    <property type="entry name" value="Aldolase class I"/>
    <property type="match status" value="1"/>
</dbReference>
<comment type="caution">
    <text evidence="11">The sequence shown here is derived from an EMBL/GenBank/DDBJ whole genome shotgun (WGS) entry which is preliminary data.</text>
</comment>
<dbReference type="InterPro" id="IPR036206">
    <property type="entry name" value="ThiamineP_synth_sf"/>
</dbReference>
<dbReference type="PANTHER" id="PTHR20857:SF23">
    <property type="entry name" value="THIAMINE BIOSYNTHETIC BIFUNCTIONAL ENZYME"/>
    <property type="match status" value="1"/>
</dbReference>
<feature type="binding site" evidence="9">
    <location>
        <begin position="34"/>
        <end position="38"/>
    </location>
    <ligand>
        <name>4-amino-2-methyl-5-(diphosphooxymethyl)pyrimidine</name>
        <dbReference type="ChEBI" id="CHEBI:57841"/>
    </ligand>
</feature>
<comment type="catalytic activity">
    <reaction evidence="8 9">
        <text>2-[(2R,5Z)-2-carboxy-4-methylthiazol-5(2H)-ylidene]ethyl phosphate + 4-amino-2-methyl-5-(diphosphooxymethyl)pyrimidine + 2 H(+) = thiamine phosphate + CO2 + diphosphate</text>
        <dbReference type="Rhea" id="RHEA:47844"/>
        <dbReference type="ChEBI" id="CHEBI:15378"/>
        <dbReference type="ChEBI" id="CHEBI:16526"/>
        <dbReference type="ChEBI" id="CHEBI:33019"/>
        <dbReference type="ChEBI" id="CHEBI:37575"/>
        <dbReference type="ChEBI" id="CHEBI:57841"/>
        <dbReference type="ChEBI" id="CHEBI:62899"/>
        <dbReference type="EC" id="2.5.1.3"/>
    </reaction>
</comment>
<evidence type="ECO:0000259" key="10">
    <source>
        <dbReference type="Pfam" id="PF02581"/>
    </source>
</evidence>
<dbReference type="GO" id="GO:0016853">
    <property type="term" value="F:isomerase activity"/>
    <property type="evidence" value="ECO:0007669"/>
    <property type="project" value="UniProtKB-KW"/>
</dbReference>
<comment type="pathway">
    <text evidence="1 9">Cofactor biosynthesis; thiamine diphosphate biosynthesis; thiamine phosphate from 4-amino-2-methyl-5-diphosphomethylpyrimidine and 4-methyl-5-(2-phosphoethyl)-thiazole: step 1/1.</text>
</comment>
<feature type="binding site" evidence="9">
    <location>
        <position position="68"/>
    </location>
    <ligand>
        <name>4-amino-2-methyl-5-(diphosphooxymethyl)pyrimidine</name>
        <dbReference type="ChEBI" id="CHEBI:57841"/>
    </ligand>
</feature>
<evidence type="ECO:0000256" key="4">
    <source>
        <dbReference type="ARBA" id="ARBA00022842"/>
    </source>
</evidence>
<comment type="similarity">
    <text evidence="9">Belongs to the thiamine-phosphate synthase family.</text>
</comment>
<evidence type="ECO:0000256" key="3">
    <source>
        <dbReference type="ARBA" id="ARBA00022723"/>
    </source>
</evidence>
<evidence type="ECO:0000256" key="7">
    <source>
        <dbReference type="ARBA" id="ARBA00047851"/>
    </source>
</evidence>
<keyword evidence="4 9" id="KW-0460">Magnesium</keyword>
<protein>
    <recommendedName>
        <fullName evidence="9">Thiamine-phosphate synthase</fullName>
        <shortName evidence="9">TP synthase</shortName>
        <shortName evidence="9">TPS</shortName>
        <ecNumber evidence="9">2.5.1.3</ecNumber>
    </recommendedName>
    <alternativeName>
        <fullName evidence="9">Thiamine-phosphate pyrophosphorylase</fullName>
        <shortName evidence="9">TMP pyrophosphorylase</shortName>
        <shortName evidence="9">TMP-PPase</shortName>
    </alternativeName>
</protein>
<feature type="binding site" evidence="9">
    <location>
        <position position="139"/>
    </location>
    <ligand>
        <name>4-amino-2-methyl-5-(diphosphooxymethyl)pyrimidine</name>
        <dbReference type="ChEBI" id="CHEBI:57841"/>
    </ligand>
</feature>
<feature type="binding site" evidence="9">
    <location>
        <begin position="136"/>
        <end position="138"/>
    </location>
    <ligand>
        <name>2-[(2R,5Z)-2-carboxy-4-methylthiazol-5(2H)-ylidene]ethyl phosphate</name>
        <dbReference type="ChEBI" id="CHEBI:62899"/>
    </ligand>
</feature>
<comment type="function">
    <text evidence="9">Condenses 4-methyl-5-(beta-hydroxyethyl)thiazole monophosphate (THZ-P) and 2-methyl-4-amino-5-hydroxymethyl pyrimidine pyrophosphate (HMP-PP) to form thiamine monophosphate (TMP).</text>
</comment>
<accession>A0A9X1V8J5</accession>